<organism evidence="4 5">
    <name type="scientific">Mesosutterella porci</name>
    <dbReference type="NCBI Taxonomy" id="2915351"/>
    <lineage>
        <taxon>Bacteria</taxon>
        <taxon>Pseudomonadati</taxon>
        <taxon>Pseudomonadota</taxon>
        <taxon>Betaproteobacteria</taxon>
        <taxon>Burkholderiales</taxon>
        <taxon>Sutterellaceae</taxon>
        <taxon>Mesosutterella</taxon>
    </lineage>
</organism>
<dbReference type="EMBL" id="JAKNCT010000002">
    <property type="protein sequence ID" value="MCG5030293.1"/>
    <property type="molecule type" value="Genomic_DNA"/>
</dbReference>
<evidence type="ECO:0000256" key="1">
    <source>
        <dbReference type="ARBA" id="ARBA00004948"/>
    </source>
</evidence>
<sequence length="274" mass="29222">MEKRASRRIPNVLSLAGVDPSGGAGLLADIKTISALGAYACGVVTALTAQNTREVSGIQDVSPDFIRLQMETLFSDVAIDAVKIGMLSRTETILAVAQELQKFSPHHIVLDPVMVAKSGACLLSKSAVQALRTEMLPLCSVVTPNLPEAMVLLGEQGAPEAKDMPEMAGRLWELCGRKALVYLKGGHLDGSQVIDVVFDGVEMRRFEGGRICTKNTHGTGCALSSALAALLPQSDSPWAAARKAHDYLREAIAHSGNINVGEGYGPVDHFWSFR</sequence>
<dbReference type="PANTHER" id="PTHR20858">
    <property type="entry name" value="PHOSPHOMETHYLPYRIMIDINE KINASE"/>
    <property type="match status" value="1"/>
</dbReference>
<comment type="caution">
    <text evidence="4">The sequence shown here is derived from an EMBL/GenBank/DDBJ whole genome shotgun (WGS) entry which is preliminary data.</text>
</comment>
<dbReference type="GO" id="GO:0008972">
    <property type="term" value="F:phosphomethylpyrimidine kinase activity"/>
    <property type="evidence" value="ECO:0007669"/>
    <property type="project" value="UniProtKB-EC"/>
</dbReference>
<dbReference type="InterPro" id="IPR004399">
    <property type="entry name" value="HMP/HMP-P_kinase_dom"/>
</dbReference>
<dbReference type="SUPFAM" id="SSF53613">
    <property type="entry name" value="Ribokinase-like"/>
    <property type="match status" value="1"/>
</dbReference>
<evidence type="ECO:0000256" key="2">
    <source>
        <dbReference type="ARBA" id="ARBA00012135"/>
    </source>
</evidence>
<dbReference type="NCBIfam" id="TIGR00097">
    <property type="entry name" value="HMP-P_kinase"/>
    <property type="match status" value="1"/>
</dbReference>
<dbReference type="EC" id="2.7.1.49" evidence="2"/>
<dbReference type="Gene3D" id="3.40.1190.20">
    <property type="match status" value="1"/>
</dbReference>
<dbReference type="CDD" id="cd01169">
    <property type="entry name" value="HMPP_kinase"/>
    <property type="match status" value="1"/>
</dbReference>
<dbReference type="Pfam" id="PF08543">
    <property type="entry name" value="Phos_pyr_kin"/>
    <property type="match status" value="1"/>
</dbReference>
<keyword evidence="4" id="KW-0418">Kinase</keyword>
<comment type="pathway">
    <text evidence="1">Cofactor biosynthesis; thiamine diphosphate biosynthesis.</text>
</comment>
<dbReference type="Proteomes" id="UP001297600">
    <property type="component" value="Unassembled WGS sequence"/>
</dbReference>
<dbReference type="InterPro" id="IPR013749">
    <property type="entry name" value="PM/HMP-P_kinase-1"/>
</dbReference>
<evidence type="ECO:0000313" key="5">
    <source>
        <dbReference type="Proteomes" id="UP001297600"/>
    </source>
</evidence>
<dbReference type="PANTHER" id="PTHR20858:SF17">
    <property type="entry name" value="HYDROXYMETHYLPYRIMIDINE_PHOSPHOMETHYLPYRIMIDINE KINASE THI20-RELATED"/>
    <property type="match status" value="1"/>
</dbReference>
<reference evidence="4 5" key="1">
    <citation type="submission" date="2022-02" db="EMBL/GenBank/DDBJ databases">
        <title>Mesosutterella porci, a novel member of the family Sutterellaceae from pig feces.</title>
        <authorList>
            <person name="Wylensek D."/>
            <person name="Clavel T."/>
        </authorList>
    </citation>
    <scope>NUCLEOTIDE SEQUENCE [LARGE SCALE GENOMIC DNA]</scope>
    <source>
        <strain evidence="5">oilRF-744-wt-GAM-9</strain>
    </source>
</reference>
<dbReference type="InterPro" id="IPR029056">
    <property type="entry name" value="Ribokinase-like"/>
</dbReference>
<accession>A0ABS9MQI1</accession>
<keyword evidence="5" id="KW-1185">Reference proteome</keyword>
<dbReference type="GO" id="GO:0008902">
    <property type="term" value="F:hydroxymethylpyrimidine kinase activity"/>
    <property type="evidence" value="ECO:0007669"/>
    <property type="project" value="UniProtKB-EC"/>
</dbReference>
<protein>
    <recommendedName>
        <fullName evidence="2">hydroxymethylpyrimidine kinase</fullName>
        <ecNumber evidence="2">2.7.1.49</ecNumber>
    </recommendedName>
</protein>
<feature type="domain" description="Pyridoxamine kinase/Phosphomethylpyrimidine kinase" evidence="3">
    <location>
        <begin position="19"/>
        <end position="268"/>
    </location>
</feature>
<keyword evidence="4" id="KW-0808">Transferase</keyword>
<evidence type="ECO:0000313" key="4">
    <source>
        <dbReference type="EMBL" id="MCG5030293.1"/>
    </source>
</evidence>
<evidence type="ECO:0000259" key="3">
    <source>
        <dbReference type="Pfam" id="PF08543"/>
    </source>
</evidence>
<dbReference type="RefSeq" id="WP_237977947.1">
    <property type="nucleotide sequence ID" value="NZ_JAKNCT010000002.1"/>
</dbReference>
<proteinExistence type="predicted"/>
<gene>
    <name evidence="4" type="primary">thiD</name>
    <name evidence="4" type="ORF">MAF45_02320</name>
</gene>
<name>A0ABS9MQI1_9BURK</name>